<dbReference type="AlphaFoldDB" id="A0AAD9DBV5"/>
<reference evidence="2" key="1">
    <citation type="submission" date="2023-06" db="EMBL/GenBank/DDBJ databases">
        <title>Survivors Of The Sea: Transcriptome response of Skeletonema marinoi to long-term dormancy.</title>
        <authorList>
            <person name="Pinder M.I.M."/>
            <person name="Kourtchenko O."/>
            <person name="Robertson E.K."/>
            <person name="Larsson T."/>
            <person name="Maumus F."/>
            <person name="Osuna-Cruz C.M."/>
            <person name="Vancaester E."/>
            <person name="Stenow R."/>
            <person name="Vandepoele K."/>
            <person name="Ploug H."/>
            <person name="Bruchert V."/>
            <person name="Godhe A."/>
            <person name="Topel M."/>
        </authorList>
    </citation>
    <scope>NUCLEOTIDE SEQUENCE</scope>
    <source>
        <strain evidence="2">R05AC</strain>
    </source>
</reference>
<dbReference type="Proteomes" id="UP001224775">
    <property type="component" value="Unassembled WGS sequence"/>
</dbReference>
<keyword evidence="3" id="KW-1185">Reference proteome</keyword>
<protein>
    <submittedName>
        <fullName evidence="2">Uncharacterized protein</fullName>
    </submittedName>
</protein>
<feature type="region of interest" description="Disordered" evidence="1">
    <location>
        <begin position="306"/>
        <end position="342"/>
    </location>
</feature>
<proteinExistence type="predicted"/>
<evidence type="ECO:0000256" key="1">
    <source>
        <dbReference type="SAM" id="MobiDB-lite"/>
    </source>
</evidence>
<evidence type="ECO:0000313" key="3">
    <source>
        <dbReference type="Proteomes" id="UP001224775"/>
    </source>
</evidence>
<comment type="caution">
    <text evidence="2">The sequence shown here is derived from an EMBL/GenBank/DDBJ whole genome shotgun (WGS) entry which is preliminary data.</text>
</comment>
<accession>A0AAD9DBV5</accession>
<sequence length="342" mass="38949">MTMPMPFHHHQQTHLSGYQPIRAFGFDPVNLSARRVTSINPAVSEHNISAKPMPRALTPGKSAKEQLTLNPAIKAQGFLNINKNKAMYMNYISHRRRSHQNPMKKRVTLNKAQEFCGKPVKSAFVPVGSAKKRVKMNPTVSVHEICAKPITKEEKSELYYTKDDYNMTILEVKAIALTHQLPQVREGDTSKRSNCIVAAEADGFLRGIESLIFPQRFQNKLVARRALIKYQTHLETNCKDVTLEQKAKAMRMASEKLSAWSHLVAKETARLDSLRAYDANYLIPLDDATVKFSSYPDVTFTKRESGHEVKRVTCTSEDPPRPFKRARTMNLRHSQDEDEDKE</sequence>
<name>A0AAD9DBV5_9STRA</name>
<organism evidence="2 3">
    <name type="scientific">Skeletonema marinoi</name>
    <dbReference type="NCBI Taxonomy" id="267567"/>
    <lineage>
        <taxon>Eukaryota</taxon>
        <taxon>Sar</taxon>
        <taxon>Stramenopiles</taxon>
        <taxon>Ochrophyta</taxon>
        <taxon>Bacillariophyta</taxon>
        <taxon>Coscinodiscophyceae</taxon>
        <taxon>Thalassiosirophycidae</taxon>
        <taxon>Thalassiosirales</taxon>
        <taxon>Skeletonemataceae</taxon>
        <taxon>Skeletonema</taxon>
        <taxon>Skeletonema marinoi-dohrnii complex</taxon>
    </lineage>
</organism>
<gene>
    <name evidence="2" type="ORF">QTG54_009259</name>
</gene>
<dbReference type="EMBL" id="JATAAI010000016">
    <property type="protein sequence ID" value="KAK1740309.1"/>
    <property type="molecule type" value="Genomic_DNA"/>
</dbReference>
<evidence type="ECO:0000313" key="2">
    <source>
        <dbReference type="EMBL" id="KAK1740309.1"/>
    </source>
</evidence>